<evidence type="ECO:0000313" key="1">
    <source>
        <dbReference type="EMBL" id="KAA6184147.1"/>
    </source>
</evidence>
<proteinExistence type="predicted"/>
<sequence length="107" mass="12744">MRLYTIQPMCIYDMLLDRGVFISYPLEHADSWLMEEGLFDRNLIAYDWLVAQMQARGLPRPAPTAYPTYFVYDHRSGSLRHLNSVHLFQCSIFQEHLTQIRMVQFWA</sequence>
<dbReference type="AlphaFoldDB" id="A0A5M8FHE7"/>
<organism evidence="1 2">
    <name type="scientific">Thiohalocapsa marina</name>
    <dbReference type="NCBI Taxonomy" id="424902"/>
    <lineage>
        <taxon>Bacteria</taxon>
        <taxon>Pseudomonadati</taxon>
        <taxon>Pseudomonadota</taxon>
        <taxon>Gammaproteobacteria</taxon>
        <taxon>Chromatiales</taxon>
        <taxon>Chromatiaceae</taxon>
        <taxon>Thiohalocapsa</taxon>
    </lineage>
</organism>
<keyword evidence="2" id="KW-1185">Reference proteome</keyword>
<name>A0A5M8FHE7_9GAMM</name>
<evidence type="ECO:0000313" key="2">
    <source>
        <dbReference type="Proteomes" id="UP000322981"/>
    </source>
</evidence>
<comment type="caution">
    <text evidence="1">The sequence shown here is derived from an EMBL/GenBank/DDBJ whole genome shotgun (WGS) entry which is preliminary data.</text>
</comment>
<protein>
    <submittedName>
        <fullName evidence="1">Uncharacterized protein</fullName>
    </submittedName>
</protein>
<gene>
    <name evidence="1" type="ORF">F2Q65_13210</name>
</gene>
<dbReference type="EMBL" id="VWXX01000023">
    <property type="protein sequence ID" value="KAA6184147.1"/>
    <property type="molecule type" value="Genomic_DNA"/>
</dbReference>
<accession>A0A5M8FHE7</accession>
<dbReference type="RefSeq" id="WP_150093883.1">
    <property type="nucleotide sequence ID" value="NZ_VWXX01000023.1"/>
</dbReference>
<dbReference type="Proteomes" id="UP000322981">
    <property type="component" value="Unassembled WGS sequence"/>
</dbReference>
<reference evidence="1 2" key="1">
    <citation type="submission" date="2019-09" db="EMBL/GenBank/DDBJ databases">
        <title>Whole-genome sequence of the purple sulfur bacterium Thiohalocapsa marina DSM 19078.</title>
        <authorList>
            <person name="Kyndt J.A."/>
            <person name="Meyer T.E."/>
        </authorList>
    </citation>
    <scope>NUCLEOTIDE SEQUENCE [LARGE SCALE GENOMIC DNA]</scope>
    <source>
        <strain evidence="1 2">DSM 19078</strain>
    </source>
</reference>
<dbReference type="OrthoDB" id="286252at2"/>